<accession>A0A0N8GPW5</accession>
<comment type="subcellular location">
    <subcellularLocation>
        <location evidence="1">Membrane</location>
        <topology evidence="1">Multi-pass membrane protein</topology>
    </subcellularLocation>
</comment>
<proteinExistence type="predicted"/>
<evidence type="ECO:0008006" key="8">
    <source>
        <dbReference type="Google" id="ProtNLM"/>
    </source>
</evidence>
<dbReference type="PANTHER" id="PTHR43847">
    <property type="entry name" value="BLL3993 PROTEIN"/>
    <property type="match status" value="1"/>
</dbReference>
<dbReference type="Proteomes" id="UP000050544">
    <property type="component" value="Unassembled WGS sequence"/>
</dbReference>
<organism evidence="6 7">
    <name type="scientific">Thermanaerothrix daxensis</name>
    <dbReference type="NCBI Taxonomy" id="869279"/>
    <lineage>
        <taxon>Bacteria</taxon>
        <taxon>Bacillati</taxon>
        <taxon>Chloroflexota</taxon>
        <taxon>Anaerolineae</taxon>
        <taxon>Anaerolineales</taxon>
        <taxon>Anaerolineaceae</taxon>
        <taxon>Thermanaerothrix</taxon>
    </lineage>
</organism>
<keyword evidence="3 5" id="KW-1133">Transmembrane helix</keyword>
<dbReference type="STRING" id="869279.SE15_13005"/>
<dbReference type="GO" id="GO:0004671">
    <property type="term" value="F:protein C-terminal S-isoprenylcysteine carboxyl O-methyltransferase activity"/>
    <property type="evidence" value="ECO:0007669"/>
    <property type="project" value="InterPro"/>
</dbReference>
<evidence type="ECO:0000256" key="2">
    <source>
        <dbReference type="ARBA" id="ARBA00022692"/>
    </source>
</evidence>
<keyword evidence="2 5" id="KW-0812">Transmembrane</keyword>
<gene>
    <name evidence="6" type="ORF">SE15_13005</name>
</gene>
<dbReference type="PANTHER" id="PTHR43847:SF1">
    <property type="entry name" value="BLL3993 PROTEIN"/>
    <property type="match status" value="1"/>
</dbReference>
<evidence type="ECO:0000313" key="6">
    <source>
        <dbReference type="EMBL" id="KPL82034.1"/>
    </source>
</evidence>
<comment type="caution">
    <text evidence="6">The sequence shown here is derived from an EMBL/GenBank/DDBJ whole genome shotgun (WGS) entry which is preliminary data.</text>
</comment>
<feature type="transmembrane region" description="Helical" evidence="5">
    <location>
        <begin position="20"/>
        <end position="40"/>
    </location>
</feature>
<protein>
    <recommendedName>
        <fullName evidence="8">Isoprenylcysteine carboxyl methyltransferase</fullName>
    </recommendedName>
</protein>
<dbReference type="EMBL" id="LGKO01000006">
    <property type="protein sequence ID" value="KPL82034.1"/>
    <property type="molecule type" value="Genomic_DNA"/>
</dbReference>
<dbReference type="InterPro" id="IPR052527">
    <property type="entry name" value="Metal_cation-efflux_comp"/>
</dbReference>
<dbReference type="OrthoDB" id="5471300at2"/>
<evidence type="ECO:0000313" key="7">
    <source>
        <dbReference type="Proteomes" id="UP000050544"/>
    </source>
</evidence>
<feature type="transmembrane region" description="Helical" evidence="5">
    <location>
        <begin position="121"/>
        <end position="142"/>
    </location>
</feature>
<reference evidence="6 7" key="1">
    <citation type="submission" date="2015-07" db="EMBL/GenBank/DDBJ databases">
        <title>Whole genome sequence of Thermanaerothrix daxensis DSM 23592.</title>
        <authorList>
            <person name="Hemp J."/>
            <person name="Ward L.M."/>
            <person name="Pace L.A."/>
            <person name="Fischer W.W."/>
        </authorList>
    </citation>
    <scope>NUCLEOTIDE SEQUENCE [LARGE SCALE GENOMIC DNA]</scope>
    <source>
        <strain evidence="6 7">GNS-1</strain>
    </source>
</reference>
<keyword evidence="7" id="KW-1185">Reference proteome</keyword>
<evidence type="ECO:0000256" key="1">
    <source>
        <dbReference type="ARBA" id="ARBA00004141"/>
    </source>
</evidence>
<dbReference type="InterPro" id="IPR007269">
    <property type="entry name" value="ICMT_MeTrfase"/>
</dbReference>
<dbReference type="Gene3D" id="1.20.120.1630">
    <property type="match status" value="1"/>
</dbReference>
<evidence type="ECO:0000256" key="5">
    <source>
        <dbReference type="SAM" id="Phobius"/>
    </source>
</evidence>
<dbReference type="Pfam" id="PF04140">
    <property type="entry name" value="ICMT"/>
    <property type="match status" value="1"/>
</dbReference>
<keyword evidence="4 5" id="KW-0472">Membrane</keyword>
<feature type="transmembrane region" description="Helical" evidence="5">
    <location>
        <begin position="179"/>
        <end position="207"/>
    </location>
</feature>
<sequence length="239" mass="26987">MGAKSGKSSVNTGIPWQAGIRFFITTIFMLGVLFLSAGRLQWWEGWAYIGMTLFVLVLSRALIILKNPDLARERVEASKKEDIKVWDKILVPLIAIYGPLISWIIAGLDERFGWTPDLPDFIQIIALGAMFLGSMIATWAMLVNRFFSSHVRIQADRGHTVVSAGPYRVVRHPGYAGSILAWIAAPVFFSSYWVAIPSIVVITLTIIRTALEDRMLQKELAGYREYAERVRYRLIPGIW</sequence>
<evidence type="ECO:0000256" key="3">
    <source>
        <dbReference type="ARBA" id="ARBA00022989"/>
    </source>
</evidence>
<feature type="transmembrane region" description="Helical" evidence="5">
    <location>
        <begin position="85"/>
        <end position="106"/>
    </location>
</feature>
<evidence type="ECO:0000256" key="4">
    <source>
        <dbReference type="ARBA" id="ARBA00023136"/>
    </source>
</evidence>
<dbReference type="GO" id="GO:0016020">
    <property type="term" value="C:membrane"/>
    <property type="evidence" value="ECO:0007669"/>
    <property type="project" value="UniProtKB-SubCell"/>
</dbReference>
<name>A0A0N8GPW5_9CHLR</name>
<dbReference type="RefSeq" id="WP_054522554.1">
    <property type="nucleotide sequence ID" value="NZ_LGKO01000006.1"/>
</dbReference>
<dbReference type="AlphaFoldDB" id="A0A0N8GPW5"/>
<feature type="transmembrane region" description="Helical" evidence="5">
    <location>
        <begin position="46"/>
        <end position="65"/>
    </location>
</feature>